<keyword evidence="2" id="KW-1185">Reference proteome</keyword>
<reference evidence="1" key="1">
    <citation type="submission" date="2019-04" db="EMBL/GenBank/DDBJ databases">
        <title>Microbes associate with the intestines of laboratory mice.</title>
        <authorList>
            <person name="Navarre W."/>
            <person name="Wong E."/>
            <person name="Huang K."/>
            <person name="Tropini C."/>
            <person name="Ng K."/>
            <person name="Yu B."/>
        </authorList>
    </citation>
    <scope>NUCLEOTIDE SEQUENCE</scope>
    <source>
        <strain evidence="1">NM04_E33</strain>
    </source>
</reference>
<proteinExistence type="predicted"/>
<name>A0AC61RKU4_9BACT</name>
<protein>
    <submittedName>
        <fullName evidence="1">Uncharacterized protein</fullName>
    </submittedName>
</protein>
<accession>A0AC61RKU4</accession>
<dbReference type="Proteomes" id="UP000306319">
    <property type="component" value="Unassembled WGS sequence"/>
</dbReference>
<dbReference type="EMBL" id="SRYB01000001">
    <property type="protein sequence ID" value="TGY80942.1"/>
    <property type="molecule type" value="Genomic_DNA"/>
</dbReference>
<sequence>MIYEEIMYGVKCDRCHEIYENSDGCTVSSDKYDMEEEACENDWQEIDGRHYCPDCYTRDENDEDKIIVKPLIHYSFFKFQSLVNQLTGCHHRMSQDDTHFILRNNYCYKRMDNPRLAILREIIPDFTLEYKVPEKQSGKPYEHEIIRIPKDFKHAI</sequence>
<organism evidence="1 2">
    <name type="scientific">Lepagella muris</name>
    <dbReference type="NCBI Taxonomy" id="3032870"/>
    <lineage>
        <taxon>Bacteria</taxon>
        <taxon>Pseudomonadati</taxon>
        <taxon>Bacteroidota</taxon>
        <taxon>Bacteroidia</taxon>
        <taxon>Bacteroidales</taxon>
        <taxon>Muribaculaceae</taxon>
        <taxon>Lepagella</taxon>
    </lineage>
</organism>
<comment type="caution">
    <text evidence="1">The sequence shown here is derived from an EMBL/GenBank/DDBJ whole genome shotgun (WGS) entry which is preliminary data.</text>
</comment>
<gene>
    <name evidence="1" type="ORF">E5331_00755</name>
</gene>
<evidence type="ECO:0000313" key="2">
    <source>
        <dbReference type="Proteomes" id="UP000306319"/>
    </source>
</evidence>
<evidence type="ECO:0000313" key="1">
    <source>
        <dbReference type="EMBL" id="TGY80942.1"/>
    </source>
</evidence>